<dbReference type="InterPro" id="IPR005119">
    <property type="entry name" value="LysR_subst-bd"/>
</dbReference>
<dbReference type="CDD" id="cd08422">
    <property type="entry name" value="PBP2_CrgA_like"/>
    <property type="match status" value="1"/>
</dbReference>
<comment type="similarity">
    <text evidence="1">Belongs to the LysR transcriptional regulatory family.</text>
</comment>
<evidence type="ECO:0000313" key="7">
    <source>
        <dbReference type="Proteomes" id="UP000324194"/>
    </source>
</evidence>
<dbReference type="Pfam" id="PF03466">
    <property type="entry name" value="LysR_substrate"/>
    <property type="match status" value="1"/>
</dbReference>
<evidence type="ECO:0000313" key="6">
    <source>
        <dbReference type="EMBL" id="VVC75090.1"/>
    </source>
</evidence>
<organism evidence="6 7">
    <name type="scientific">Aquicella siphonis</name>
    <dbReference type="NCBI Taxonomy" id="254247"/>
    <lineage>
        <taxon>Bacteria</taxon>
        <taxon>Pseudomonadati</taxon>
        <taxon>Pseudomonadota</taxon>
        <taxon>Gammaproteobacteria</taxon>
        <taxon>Legionellales</taxon>
        <taxon>Coxiellaceae</taxon>
        <taxon>Aquicella</taxon>
    </lineage>
</organism>
<dbReference type="FunFam" id="1.10.10.10:FF:000001">
    <property type="entry name" value="LysR family transcriptional regulator"/>
    <property type="match status" value="1"/>
</dbReference>
<dbReference type="InterPro" id="IPR000847">
    <property type="entry name" value="LysR_HTH_N"/>
</dbReference>
<dbReference type="GO" id="GO:0006351">
    <property type="term" value="P:DNA-templated transcription"/>
    <property type="evidence" value="ECO:0007669"/>
    <property type="project" value="TreeGrafter"/>
</dbReference>
<dbReference type="Gene3D" id="3.40.190.290">
    <property type="match status" value="1"/>
</dbReference>
<gene>
    <name evidence="6" type="primary">dmlR_1</name>
    <name evidence="6" type="ORF">AQUSIP_03660</name>
</gene>
<dbReference type="Gene3D" id="1.10.10.10">
    <property type="entry name" value="Winged helix-like DNA-binding domain superfamily/Winged helix DNA-binding domain"/>
    <property type="match status" value="1"/>
</dbReference>
<dbReference type="GO" id="GO:0043565">
    <property type="term" value="F:sequence-specific DNA binding"/>
    <property type="evidence" value="ECO:0007669"/>
    <property type="project" value="TreeGrafter"/>
</dbReference>
<keyword evidence="7" id="KW-1185">Reference proteome</keyword>
<dbReference type="Pfam" id="PF00126">
    <property type="entry name" value="HTH_1"/>
    <property type="match status" value="1"/>
</dbReference>
<dbReference type="EMBL" id="LR699119">
    <property type="protein sequence ID" value="VVC75090.1"/>
    <property type="molecule type" value="Genomic_DNA"/>
</dbReference>
<dbReference type="SUPFAM" id="SSF46785">
    <property type="entry name" value="Winged helix' DNA-binding domain"/>
    <property type="match status" value="1"/>
</dbReference>
<dbReference type="PROSITE" id="PS50931">
    <property type="entry name" value="HTH_LYSR"/>
    <property type="match status" value="1"/>
</dbReference>
<evidence type="ECO:0000256" key="1">
    <source>
        <dbReference type="ARBA" id="ARBA00009437"/>
    </source>
</evidence>
<evidence type="ECO:0000259" key="5">
    <source>
        <dbReference type="PROSITE" id="PS50931"/>
    </source>
</evidence>
<dbReference type="Proteomes" id="UP000324194">
    <property type="component" value="Chromosome 1"/>
</dbReference>
<protein>
    <submittedName>
        <fullName evidence="6">HTH-type transcriptional regulator DmlR</fullName>
    </submittedName>
</protein>
<dbReference type="InterPro" id="IPR058163">
    <property type="entry name" value="LysR-type_TF_proteobact-type"/>
</dbReference>
<dbReference type="PANTHER" id="PTHR30537:SF5">
    <property type="entry name" value="HTH-TYPE TRANSCRIPTIONAL ACTIVATOR TTDR-RELATED"/>
    <property type="match status" value="1"/>
</dbReference>
<keyword evidence="2" id="KW-0805">Transcription regulation</keyword>
<feature type="domain" description="HTH lysR-type" evidence="5">
    <location>
        <begin position="1"/>
        <end position="59"/>
    </location>
</feature>
<dbReference type="AlphaFoldDB" id="A0A5E4PDS0"/>
<name>A0A5E4PDS0_9COXI</name>
<keyword evidence="4" id="KW-0804">Transcription</keyword>
<dbReference type="PANTHER" id="PTHR30537">
    <property type="entry name" value="HTH-TYPE TRANSCRIPTIONAL REGULATOR"/>
    <property type="match status" value="1"/>
</dbReference>
<evidence type="ECO:0000256" key="4">
    <source>
        <dbReference type="ARBA" id="ARBA00023163"/>
    </source>
</evidence>
<dbReference type="KEGG" id="asip:AQUSIP_03660"/>
<dbReference type="RefSeq" id="WP_148338075.1">
    <property type="nucleotide sequence ID" value="NZ_LR699119.1"/>
</dbReference>
<reference evidence="6 7" key="1">
    <citation type="submission" date="2019-08" db="EMBL/GenBank/DDBJ databases">
        <authorList>
            <person name="Guy L."/>
        </authorList>
    </citation>
    <scope>NUCLEOTIDE SEQUENCE [LARGE SCALE GENOMIC DNA]</scope>
    <source>
        <strain evidence="6 7">SGT-108</strain>
    </source>
</reference>
<dbReference type="OrthoDB" id="9810065at2"/>
<dbReference type="InterPro" id="IPR036390">
    <property type="entry name" value="WH_DNA-bd_sf"/>
</dbReference>
<dbReference type="SUPFAM" id="SSF53850">
    <property type="entry name" value="Periplasmic binding protein-like II"/>
    <property type="match status" value="1"/>
</dbReference>
<evidence type="ECO:0000256" key="2">
    <source>
        <dbReference type="ARBA" id="ARBA00023015"/>
    </source>
</evidence>
<evidence type="ECO:0000256" key="3">
    <source>
        <dbReference type="ARBA" id="ARBA00023125"/>
    </source>
</evidence>
<dbReference type="InterPro" id="IPR036388">
    <property type="entry name" value="WH-like_DNA-bd_sf"/>
</dbReference>
<dbReference type="GO" id="GO:0003700">
    <property type="term" value="F:DNA-binding transcription factor activity"/>
    <property type="evidence" value="ECO:0007669"/>
    <property type="project" value="InterPro"/>
</dbReference>
<proteinExistence type="inferred from homology"/>
<keyword evidence="3" id="KW-0238">DNA-binding</keyword>
<accession>A0A5E4PDS0</accession>
<sequence length="310" mass="35578">MSILDDTVIFAAIIQQGGFSRAAKYLGLSNGLISRRIAKLETDLGVTLLKRTTRQIQLTPEGELFWQHAQRIQQEMDTAVCLIQSLAEKPRGEIRISAPQYFGRHYLMPIIIKFMHNFSNIHVDVLLSDIYLDPMKENIDLLIRGAGYFEKELKDSSMKTKLLLKQKIRMFASVDYLGKFGEPRTAQELTHHSILGHLHEARHHEDEVWTYRDKGKSLSIKLKPKFHSNDVESRMAACLGGHGIGKFTDLVYISEQTQSQAPLKSILQQYDWGNFQLYAIYSQQHALPKRTRLLLDFISAHTQNIQDKLT</sequence>